<dbReference type="InterPro" id="IPR043017">
    <property type="entry name" value="WIYLD_dom_sf"/>
</dbReference>
<keyword evidence="3" id="KW-1185">Reference proteome</keyword>
<evidence type="ECO:0000259" key="1">
    <source>
        <dbReference type="Pfam" id="PF10440"/>
    </source>
</evidence>
<dbReference type="Proteomes" id="UP000623129">
    <property type="component" value="Unassembled WGS sequence"/>
</dbReference>
<sequence length="80" mass="9358">MVPILYIWGLIDGIEYRLSTSCLKCDERELGFGRKLATQVLKELLKLHEFNWELIEDENYRAFVDAILDAQEDGINRQVV</sequence>
<name>A0A833QWD3_9POAL</name>
<dbReference type="GO" id="GO:0008168">
    <property type="term" value="F:methyltransferase activity"/>
    <property type="evidence" value="ECO:0007669"/>
    <property type="project" value="UniProtKB-KW"/>
</dbReference>
<dbReference type="OrthoDB" id="1929977at2759"/>
<comment type="caution">
    <text evidence="2">The sequence shown here is derived from an EMBL/GenBank/DDBJ whole genome shotgun (WGS) entry which is preliminary data.</text>
</comment>
<dbReference type="Gene3D" id="1.10.8.850">
    <property type="entry name" value="Histone-lysine N methyltransferase , C-terminal domain-like"/>
    <property type="match status" value="1"/>
</dbReference>
<feature type="domain" description="WIYLD" evidence="1">
    <location>
        <begin position="28"/>
        <end position="72"/>
    </location>
</feature>
<evidence type="ECO:0000313" key="3">
    <source>
        <dbReference type="Proteomes" id="UP000623129"/>
    </source>
</evidence>
<keyword evidence="2" id="KW-0489">Methyltransferase</keyword>
<dbReference type="AlphaFoldDB" id="A0A833QWD3"/>
<proteinExistence type="predicted"/>
<dbReference type="GO" id="GO:0032259">
    <property type="term" value="P:methylation"/>
    <property type="evidence" value="ECO:0007669"/>
    <property type="project" value="UniProtKB-KW"/>
</dbReference>
<dbReference type="Pfam" id="PF10440">
    <property type="entry name" value="WIYLD"/>
    <property type="match status" value="1"/>
</dbReference>
<accession>A0A833QWD3</accession>
<dbReference type="EMBL" id="SWLB01000016">
    <property type="protein sequence ID" value="KAF3328252.1"/>
    <property type="molecule type" value="Genomic_DNA"/>
</dbReference>
<evidence type="ECO:0000313" key="2">
    <source>
        <dbReference type="EMBL" id="KAF3328252.1"/>
    </source>
</evidence>
<organism evidence="2 3">
    <name type="scientific">Carex littledalei</name>
    <dbReference type="NCBI Taxonomy" id="544730"/>
    <lineage>
        <taxon>Eukaryota</taxon>
        <taxon>Viridiplantae</taxon>
        <taxon>Streptophyta</taxon>
        <taxon>Embryophyta</taxon>
        <taxon>Tracheophyta</taxon>
        <taxon>Spermatophyta</taxon>
        <taxon>Magnoliopsida</taxon>
        <taxon>Liliopsida</taxon>
        <taxon>Poales</taxon>
        <taxon>Cyperaceae</taxon>
        <taxon>Cyperoideae</taxon>
        <taxon>Cariceae</taxon>
        <taxon>Carex</taxon>
        <taxon>Carex subgen. Euthyceras</taxon>
    </lineage>
</organism>
<dbReference type="InterPro" id="IPR018848">
    <property type="entry name" value="WIYLD_domain"/>
</dbReference>
<gene>
    <name evidence="2" type="ORF">FCM35_KLT06858</name>
</gene>
<reference evidence="2" key="1">
    <citation type="submission" date="2020-01" db="EMBL/GenBank/DDBJ databases">
        <title>Genome sequence of Kobresia littledalei, the first chromosome-level genome in the family Cyperaceae.</title>
        <authorList>
            <person name="Qu G."/>
        </authorList>
    </citation>
    <scope>NUCLEOTIDE SEQUENCE</scope>
    <source>
        <strain evidence="2">C.B.Clarke</strain>
        <tissue evidence="2">Leaf</tissue>
    </source>
</reference>
<protein>
    <submittedName>
        <fullName evidence="2">Histone-lysine N-methyltransferase SUVR4-like protein</fullName>
    </submittedName>
</protein>
<keyword evidence="2" id="KW-0808">Transferase</keyword>